<organism evidence="1 2">
    <name type="scientific">Streptomyces viridochromogenes</name>
    <dbReference type="NCBI Taxonomy" id="1938"/>
    <lineage>
        <taxon>Bacteria</taxon>
        <taxon>Bacillati</taxon>
        <taxon>Actinomycetota</taxon>
        <taxon>Actinomycetes</taxon>
        <taxon>Kitasatosporales</taxon>
        <taxon>Streptomycetaceae</taxon>
        <taxon>Streptomyces</taxon>
    </lineage>
</organism>
<dbReference type="Proteomes" id="UP000037432">
    <property type="component" value="Unassembled WGS sequence"/>
</dbReference>
<evidence type="ECO:0000313" key="2">
    <source>
        <dbReference type="Proteomes" id="UP000037432"/>
    </source>
</evidence>
<dbReference type="AlphaFoldDB" id="A0A0J7YZ05"/>
<accession>A0A0J7YZ05</accession>
<proteinExistence type="predicted"/>
<name>A0A0J7YZ05_STRVR</name>
<dbReference type="EMBL" id="LFNT01000069">
    <property type="protein sequence ID" value="KMS68881.1"/>
    <property type="molecule type" value="Genomic_DNA"/>
</dbReference>
<dbReference type="PATRIC" id="fig|1938.3.peg.8203"/>
<reference evidence="1 2" key="1">
    <citation type="submission" date="2015-06" db="EMBL/GenBank/DDBJ databases">
        <authorList>
            <person name="Ju K.-S."/>
            <person name="Doroghazi J.R."/>
            <person name="Metcalf W.W."/>
        </authorList>
    </citation>
    <scope>NUCLEOTIDE SEQUENCE [LARGE SCALE GENOMIC DNA]</scope>
    <source>
        <strain evidence="1 2">NRRL 3414</strain>
    </source>
</reference>
<comment type="caution">
    <text evidence="1">The sequence shown here is derived from an EMBL/GenBank/DDBJ whole genome shotgun (WGS) entry which is preliminary data.</text>
</comment>
<sequence length="221" mass="23813">MGHCNITVLLPPFDVDARTLPANDPARAAELAATLNTVEEVLEEIGPRSVHDSVPYLYARTDLEIVQTAVWGHVLGISDPALADSGNDLPLLSEARGLRERYPDARIVGRVGFHCGAAHTEDIVWLPDGAMFHAAGWPGDEPFEVTGDPGAIASALGIPAEALEDLGLDEEDPADIEWADFAALALGEADPWGIERIQTTAFRVRHTEFATSTMEELYFTG</sequence>
<gene>
    <name evidence="1" type="ORF">ACM01_37405</name>
</gene>
<dbReference type="Pfam" id="PF19859">
    <property type="entry name" value="DUF6333"/>
    <property type="match status" value="1"/>
</dbReference>
<protein>
    <submittedName>
        <fullName evidence="1">Uncharacterized protein</fullName>
    </submittedName>
</protein>
<evidence type="ECO:0000313" key="1">
    <source>
        <dbReference type="EMBL" id="KMS68881.1"/>
    </source>
</evidence>